<reference evidence="6 7" key="1">
    <citation type="submission" date="2019-06" db="EMBL/GenBank/DDBJ databases">
        <title>Sequencing the genomes of 1000 actinobacteria strains.</title>
        <authorList>
            <person name="Klenk H.-P."/>
        </authorList>
    </citation>
    <scope>NUCLEOTIDE SEQUENCE [LARGE SCALE GENOMIC DNA]</scope>
    <source>
        <strain evidence="6 7">DSM 43866</strain>
    </source>
</reference>
<evidence type="ECO:0000259" key="5">
    <source>
        <dbReference type="PROSITE" id="PS50110"/>
    </source>
</evidence>
<protein>
    <submittedName>
        <fullName evidence="6">Thioredoxin reductase (NADPH)</fullName>
    </submittedName>
</protein>
<dbReference type="PANTHER" id="PTHR48105">
    <property type="entry name" value="THIOREDOXIN REDUCTASE 1-RELATED-RELATED"/>
    <property type="match status" value="1"/>
</dbReference>
<proteinExistence type="predicted"/>
<dbReference type="SUPFAM" id="SSF52172">
    <property type="entry name" value="CheY-like"/>
    <property type="match status" value="1"/>
</dbReference>
<feature type="modified residue" description="4-aspartylphosphate" evidence="4">
    <location>
        <position position="62"/>
    </location>
</feature>
<gene>
    <name evidence="6" type="ORF">FHX34_104921</name>
</gene>
<evidence type="ECO:0000313" key="7">
    <source>
        <dbReference type="Proteomes" id="UP000320239"/>
    </source>
</evidence>
<dbReference type="PRINTS" id="PR00469">
    <property type="entry name" value="PNDRDTASEII"/>
</dbReference>
<dbReference type="Proteomes" id="UP000320239">
    <property type="component" value="Unassembled WGS sequence"/>
</dbReference>
<comment type="catalytic activity">
    <reaction evidence="3">
        <text>[thioredoxin]-dithiol + NADP(+) = [thioredoxin]-disulfide + NADPH + H(+)</text>
        <dbReference type="Rhea" id="RHEA:20345"/>
        <dbReference type="Rhea" id="RHEA-COMP:10698"/>
        <dbReference type="Rhea" id="RHEA-COMP:10700"/>
        <dbReference type="ChEBI" id="CHEBI:15378"/>
        <dbReference type="ChEBI" id="CHEBI:29950"/>
        <dbReference type="ChEBI" id="CHEBI:50058"/>
        <dbReference type="ChEBI" id="CHEBI:57783"/>
        <dbReference type="ChEBI" id="CHEBI:58349"/>
        <dbReference type="EC" id="1.8.1.9"/>
    </reaction>
</comment>
<dbReference type="AlphaFoldDB" id="A0A561VSM7"/>
<evidence type="ECO:0000256" key="1">
    <source>
        <dbReference type="ARBA" id="ARBA00022630"/>
    </source>
</evidence>
<dbReference type="Pfam" id="PF07992">
    <property type="entry name" value="Pyr_redox_2"/>
    <property type="match status" value="1"/>
</dbReference>
<dbReference type="Gene3D" id="3.40.50.2300">
    <property type="match status" value="1"/>
</dbReference>
<dbReference type="OrthoDB" id="109585at2"/>
<dbReference type="InterPro" id="IPR023753">
    <property type="entry name" value="FAD/NAD-binding_dom"/>
</dbReference>
<keyword evidence="4" id="KW-0597">Phosphoprotein</keyword>
<dbReference type="SMART" id="SM00448">
    <property type="entry name" value="REC"/>
    <property type="match status" value="1"/>
</dbReference>
<dbReference type="InterPro" id="IPR001789">
    <property type="entry name" value="Sig_transdc_resp-reg_receiver"/>
</dbReference>
<dbReference type="GO" id="GO:0004791">
    <property type="term" value="F:thioredoxin-disulfide reductase (NADPH) activity"/>
    <property type="evidence" value="ECO:0007669"/>
    <property type="project" value="UniProtKB-EC"/>
</dbReference>
<evidence type="ECO:0000256" key="2">
    <source>
        <dbReference type="ARBA" id="ARBA00023002"/>
    </source>
</evidence>
<evidence type="ECO:0000313" key="6">
    <source>
        <dbReference type="EMBL" id="TWG14616.1"/>
    </source>
</evidence>
<dbReference type="Gene3D" id="3.50.50.60">
    <property type="entry name" value="FAD/NAD(P)-binding domain"/>
    <property type="match status" value="2"/>
</dbReference>
<sequence>MGQPAILTVDDDPSVSRAIARDLRRRYGDHHRIIRAGSATEALDVLKELKLRGGRVAVVLADYRMPQMNGIEFLEQAMDLFPHARRALLTAYADTDAAIQAINVVDVDHYLLKPWDPPEEKLYPVVDALLDAWQATGDQELPDIRVVGHRWSEPSFQIRDFLARNLVPYRYFGADEPEGRRLLEAADAGPEAVPLVVTADGRALPRPSVQEVAEAAGLSTRAGRDFYDLIIVGGGPAGLGAAVYGGSEGLKTLLIERQAVGGQAGQSSRIENYLGFPDGISGAQLTDRARRQADKFAAETLNTREVVGLRADGSARTLTFADGGEISAHAVLLATGVSYRPLLADGVAELTGSGVFYGSAATEGPACAGTDVYIVGGANSAGQAALFFARYARRVTLLVRGDSLESSMSYYLIQQLAQVGNIEVRTRCEVVGAHGDGHLQAITICDSKNGTRTTVECGYLFVFIGAEPRTDWLGATVERDGKGFVRTGSDLLTNGERPRGWDRDRDPFYLESSVPGIFAAGDVRANSIKRVASAVGEGAMAVALVHRYLEAQ</sequence>
<dbReference type="Pfam" id="PF00072">
    <property type="entry name" value="Response_reg"/>
    <property type="match status" value="1"/>
</dbReference>
<keyword evidence="2" id="KW-0560">Oxidoreductase</keyword>
<organism evidence="6 7">
    <name type="scientific">Actinoplanes teichomyceticus</name>
    <dbReference type="NCBI Taxonomy" id="1867"/>
    <lineage>
        <taxon>Bacteria</taxon>
        <taxon>Bacillati</taxon>
        <taxon>Actinomycetota</taxon>
        <taxon>Actinomycetes</taxon>
        <taxon>Micromonosporales</taxon>
        <taxon>Micromonosporaceae</taxon>
        <taxon>Actinoplanes</taxon>
    </lineage>
</organism>
<dbReference type="InterPro" id="IPR011006">
    <property type="entry name" value="CheY-like_superfamily"/>
</dbReference>
<dbReference type="InterPro" id="IPR050097">
    <property type="entry name" value="Ferredoxin-NADP_redctase_2"/>
</dbReference>
<accession>A0A561VSM7</accession>
<name>A0A561VSM7_ACTTI</name>
<keyword evidence="7" id="KW-1185">Reference proteome</keyword>
<evidence type="ECO:0000256" key="3">
    <source>
        <dbReference type="ARBA" id="ARBA00048132"/>
    </source>
</evidence>
<dbReference type="GO" id="GO:0000160">
    <property type="term" value="P:phosphorelay signal transduction system"/>
    <property type="evidence" value="ECO:0007669"/>
    <property type="project" value="InterPro"/>
</dbReference>
<dbReference type="SUPFAM" id="SSF51905">
    <property type="entry name" value="FAD/NAD(P)-binding domain"/>
    <property type="match status" value="1"/>
</dbReference>
<dbReference type="EMBL" id="VIWY01000004">
    <property type="protein sequence ID" value="TWG14616.1"/>
    <property type="molecule type" value="Genomic_DNA"/>
</dbReference>
<dbReference type="PRINTS" id="PR00368">
    <property type="entry name" value="FADPNR"/>
</dbReference>
<keyword evidence="1" id="KW-0285">Flavoprotein</keyword>
<feature type="domain" description="Response regulatory" evidence="5">
    <location>
        <begin position="5"/>
        <end position="128"/>
    </location>
</feature>
<dbReference type="InterPro" id="IPR036188">
    <property type="entry name" value="FAD/NAD-bd_sf"/>
</dbReference>
<dbReference type="RefSeq" id="WP_122980559.1">
    <property type="nucleotide sequence ID" value="NZ_BOMX01000002.1"/>
</dbReference>
<dbReference type="PROSITE" id="PS50110">
    <property type="entry name" value="RESPONSE_REGULATORY"/>
    <property type="match status" value="1"/>
</dbReference>
<evidence type="ECO:0000256" key="4">
    <source>
        <dbReference type="PROSITE-ProRule" id="PRU00169"/>
    </source>
</evidence>
<comment type="caution">
    <text evidence="6">The sequence shown here is derived from an EMBL/GenBank/DDBJ whole genome shotgun (WGS) entry which is preliminary data.</text>
</comment>